<dbReference type="InterPro" id="IPR019734">
    <property type="entry name" value="TPR_rpt"/>
</dbReference>
<evidence type="ECO:0000313" key="5">
    <source>
        <dbReference type="Proteomes" id="UP000231019"/>
    </source>
</evidence>
<evidence type="ECO:0000256" key="3">
    <source>
        <dbReference type="PROSITE-ProRule" id="PRU00339"/>
    </source>
</evidence>
<dbReference type="PANTHER" id="PTHR44943">
    <property type="entry name" value="CELLULOSE SYNTHASE OPERON PROTEIN C"/>
    <property type="match status" value="1"/>
</dbReference>
<evidence type="ECO:0000313" key="4">
    <source>
        <dbReference type="EMBL" id="PIW18122.1"/>
    </source>
</evidence>
<evidence type="ECO:0000256" key="1">
    <source>
        <dbReference type="ARBA" id="ARBA00022737"/>
    </source>
</evidence>
<name>A0A2M7G7R2_9BACT</name>
<feature type="repeat" description="TPR" evidence="3">
    <location>
        <begin position="25"/>
        <end position="58"/>
    </location>
</feature>
<dbReference type="SUPFAM" id="SSF48452">
    <property type="entry name" value="TPR-like"/>
    <property type="match status" value="2"/>
</dbReference>
<dbReference type="Proteomes" id="UP000231019">
    <property type="component" value="Unassembled WGS sequence"/>
</dbReference>
<feature type="repeat" description="TPR" evidence="3">
    <location>
        <begin position="59"/>
        <end position="92"/>
    </location>
</feature>
<dbReference type="InterPro" id="IPR051685">
    <property type="entry name" value="Ycf3/AcsC/BcsC/TPR_MFPF"/>
</dbReference>
<dbReference type="EMBL" id="PFFQ01000014">
    <property type="protein sequence ID" value="PIW18122.1"/>
    <property type="molecule type" value="Genomic_DNA"/>
</dbReference>
<keyword evidence="2 3" id="KW-0802">TPR repeat</keyword>
<proteinExistence type="predicted"/>
<dbReference type="AlphaFoldDB" id="A0A2M7G7R2"/>
<dbReference type="PANTHER" id="PTHR44943:SF4">
    <property type="entry name" value="TPR REPEAT-CONTAINING PROTEIN MJ0798"/>
    <property type="match status" value="1"/>
</dbReference>
<dbReference type="Pfam" id="PF14559">
    <property type="entry name" value="TPR_19"/>
    <property type="match status" value="1"/>
</dbReference>
<dbReference type="PROSITE" id="PS50005">
    <property type="entry name" value="TPR"/>
    <property type="match status" value="2"/>
</dbReference>
<gene>
    <name evidence="4" type="ORF">COW36_06220</name>
</gene>
<protein>
    <recommendedName>
        <fullName evidence="6">Tetratricopeptide repeat protein</fullName>
    </recommendedName>
</protein>
<evidence type="ECO:0000256" key="2">
    <source>
        <dbReference type="ARBA" id="ARBA00022803"/>
    </source>
</evidence>
<organism evidence="4 5">
    <name type="scientific">bacterium (Candidatus Blackallbacteria) CG17_big_fil_post_rev_8_21_14_2_50_48_46</name>
    <dbReference type="NCBI Taxonomy" id="2014261"/>
    <lineage>
        <taxon>Bacteria</taxon>
        <taxon>Candidatus Blackallbacteria</taxon>
    </lineage>
</organism>
<reference evidence="4 5" key="1">
    <citation type="submission" date="2017-09" db="EMBL/GenBank/DDBJ databases">
        <title>Depth-based differentiation of microbial function through sediment-hosted aquifers and enrichment of novel symbionts in the deep terrestrial subsurface.</title>
        <authorList>
            <person name="Probst A.J."/>
            <person name="Ladd B."/>
            <person name="Jarett J.K."/>
            <person name="Geller-Mcgrath D.E."/>
            <person name="Sieber C.M."/>
            <person name="Emerson J.B."/>
            <person name="Anantharaman K."/>
            <person name="Thomas B.C."/>
            <person name="Malmstrom R."/>
            <person name="Stieglmeier M."/>
            <person name="Klingl A."/>
            <person name="Woyke T."/>
            <person name="Ryan C.M."/>
            <person name="Banfield J.F."/>
        </authorList>
    </citation>
    <scope>NUCLEOTIDE SEQUENCE [LARGE SCALE GENOMIC DNA]</scope>
    <source>
        <strain evidence="4">CG17_big_fil_post_rev_8_21_14_2_50_48_46</strain>
    </source>
</reference>
<keyword evidence="1" id="KW-0677">Repeat</keyword>
<sequence length="535" mass="62716">MILRAGRFLLLAWLLLVLKAAVSPEQQLYEQGLLLLQKGYYQEARSYFEQANQKDPGNPDILFSLGVAFYQLKDYQQAYRVYRLAMKQLPALELKGHLQGAIGDIFYQLEDFAEAVGYYQQALFVHSRSKGLRLRLALSYLKLQNYAAANVETERLIKDYPLLNEAWRLRSLIRLAQADYGEALKDFEKSLLNQPVQDFESLAQLNWLYRLNHDFDSAKKIAFQLVNLQAKMHPEAYLIAGDTLFENLTRCQSGQICDQAALAEASVSFYQKYTLAEPQQALGHYKLGKLYLWLMEPQTARTFFRQAALLFPEHRNYQFAWIEAEMACGDWFEADKQFKNFVFENNRSEDLEFLVKMEETGFSFSLPQLSEGTDLQNKVDLQGVYFLRGYLKYLKTRQLNLAQHDWLLAEQKNPQSAMTDLIRALRMSAHGQDLWAGDFLKQAIRKQPEWWLPYQLMGQLMRRQQKHQDALWYLEQSLHWNPLARSVFFEVLDLSLQLKDEVSFKKTLNYALRIFPNEPKFQTYYWKSLEKDSSL</sequence>
<comment type="caution">
    <text evidence="4">The sequence shown here is derived from an EMBL/GenBank/DDBJ whole genome shotgun (WGS) entry which is preliminary data.</text>
</comment>
<dbReference type="InterPro" id="IPR011990">
    <property type="entry name" value="TPR-like_helical_dom_sf"/>
</dbReference>
<dbReference type="Gene3D" id="1.25.40.10">
    <property type="entry name" value="Tetratricopeptide repeat domain"/>
    <property type="match status" value="4"/>
</dbReference>
<evidence type="ECO:0008006" key="6">
    <source>
        <dbReference type="Google" id="ProtNLM"/>
    </source>
</evidence>
<accession>A0A2M7G7R2</accession>
<dbReference type="Pfam" id="PF13432">
    <property type="entry name" value="TPR_16"/>
    <property type="match status" value="1"/>
</dbReference>
<dbReference type="SMART" id="SM00028">
    <property type="entry name" value="TPR"/>
    <property type="match status" value="5"/>
</dbReference>